<dbReference type="PANTHER" id="PTHR42856:SF1">
    <property type="entry name" value="ACYL-COENZYME A THIOESTERASE PAAI"/>
    <property type="match status" value="1"/>
</dbReference>
<sequence length="141" mass="14810">MAETPAISLEEARETLANQPFSKLIGASVVELDRGSGTLRVPLRPELLQQFGLVHGGVLAYAADNALAFAGGTVLGPAVTTRGFSIEFIRPAQGDHLLAVGEVLNQTRRQALTRADVFAVAEDGSSKLVAAAQGMITRVEL</sequence>
<dbReference type="Gene3D" id="3.10.129.10">
    <property type="entry name" value="Hotdog Thioesterase"/>
    <property type="match status" value="1"/>
</dbReference>
<dbReference type="EMBL" id="BSEL01000002">
    <property type="protein sequence ID" value="GLJ66855.1"/>
    <property type="molecule type" value="Genomic_DNA"/>
</dbReference>
<evidence type="ECO:0000313" key="4">
    <source>
        <dbReference type="Proteomes" id="UP001142292"/>
    </source>
</evidence>
<evidence type="ECO:0000259" key="2">
    <source>
        <dbReference type="Pfam" id="PF03061"/>
    </source>
</evidence>
<comment type="caution">
    <text evidence="3">The sequence shown here is derived from an EMBL/GenBank/DDBJ whole genome shotgun (WGS) entry which is preliminary data.</text>
</comment>
<reference evidence="3" key="1">
    <citation type="journal article" date="2014" name="Int. J. Syst. Evol. Microbiol.">
        <title>Complete genome of a new Firmicutes species belonging to the dominant human colonic microbiota ('Ruminococcus bicirculans') reveals two chromosomes and a selective capacity to utilize plant glucans.</title>
        <authorList>
            <consortium name="NISC Comparative Sequencing Program"/>
            <person name="Wegmann U."/>
            <person name="Louis P."/>
            <person name="Goesmann A."/>
            <person name="Henrissat B."/>
            <person name="Duncan S.H."/>
            <person name="Flint H.J."/>
        </authorList>
    </citation>
    <scope>NUCLEOTIDE SEQUENCE</scope>
    <source>
        <strain evidence="3">VKM Ac-1246</strain>
    </source>
</reference>
<dbReference type="InterPro" id="IPR052723">
    <property type="entry name" value="Acyl-CoA_thioesterase_PaaI"/>
</dbReference>
<feature type="domain" description="Thioesterase" evidence="2">
    <location>
        <begin position="51"/>
        <end position="119"/>
    </location>
</feature>
<dbReference type="InterPro" id="IPR003736">
    <property type="entry name" value="PAAI_dom"/>
</dbReference>
<gene>
    <name evidence="3" type="ORF">GCM10017579_08910</name>
</gene>
<dbReference type="Pfam" id="PF03061">
    <property type="entry name" value="4HBT"/>
    <property type="match status" value="1"/>
</dbReference>
<accession>A0ABQ5ST66</accession>
<dbReference type="SUPFAM" id="SSF54637">
    <property type="entry name" value="Thioesterase/thiol ester dehydrase-isomerase"/>
    <property type="match status" value="1"/>
</dbReference>
<name>A0ABQ5ST66_9ACTN</name>
<evidence type="ECO:0000256" key="1">
    <source>
        <dbReference type="ARBA" id="ARBA00022801"/>
    </source>
</evidence>
<dbReference type="RefSeq" id="WP_189119884.1">
    <property type="nucleotide sequence ID" value="NZ_BMRK01000016.1"/>
</dbReference>
<keyword evidence="4" id="KW-1185">Reference proteome</keyword>
<keyword evidence="1" id="KW-0378">Hydrolase</keyword>
<dbReference type="InterPro" id="IPR029069">
    <property type="entry name" value="HotDog_dom_sf"/>
</dbReference>
<proteinExistence type="predicted"/>
<reference evidence="3" key="2">
    <citation type="submission" date="2023-01" db="EMBL/GenBank/DDBJ databases">
        <authorList>
            <person name="Sun Q."/>
            <person name="Evtushenko L."/>
        </authorList>
    </citation>
    <scope>NUCLEOTIDE SEQUENCE</scope>
    <source>
        <strain evidence="3">VKM Ac-1246</strain>
    </source>
</reference>
<dbReference type="PANTHER" id="PTHR42856">
    <property type="entry name" value="ACYL-COENZYME A THIOESTERASE PAAI"/>
    <property type="match status" value="1"/>
</dbReference>
<dbReference type="InterPro" id="IPR006683">
    <property type="entry name" value="Thioestr_dom"/>
</dbReference>
<evidence type="ECO:0000313" key="3">
    <source>
        <dbReference type="EMBL" id="GLJ66855.1"/>
    </source>
</evidence>
<organism evidence="3 4">
    <name type="scientific">Nocardioides luteus</name>
    <dbReference type="NCBI Taxonomy" id="1844"/>
    <lineage>
        <taxon>Bacteria</taxon>
        <taxon>Bacillati</taxon>
        <taxon>Actinomycetota</taxon>
        <taxon>Actinomycetes</taxon>
        <taxon>Propionibacteriales</taxon>
        <taxon>Nocardioidaceae</taxon>
        <taxon>Nocardioides</taxon>
    </lineage>
</organism>
<dbReference type="NCBIfam" id="TIGR00369">
    <property type="entry name" value="unchar_dom_1"/>
    <property type="match status" value="1"/>
</dbReference>
<dbReference type="CDD" id="cd03443">
    <property type="entry name" value="PaaI_thioesterase"/>
    <property type="match status" value="1"/>
</dbReference>
<protein>
    <submittedName>
        <fullName evidence="3">Phenylacetic acid degradation protein</fullName>
    </submittedName>
</protein>
<dbReference type="Proteomes" id="UP001142292">
    <property type="component" value="Unassembled WGS sequence"/>
</dbReference>